<keyword evidence="3" id="KW-1185">Reference proteome</keyword>
<comment type="caution">
    <text evidence="2">The sequence shown here is derived from an EMBL/GenBank/DDBJ whole genome shotgun (WGS) entry which is preliminary data.</text>
</comment>
<accession>A0A840F9N4</accession>
<feature type="transmembrane region" description="Helical" evidence="1">
    <location>
        <begin position="12"/>
        <end position="29"/>
    </location>
</feature>
<evidence type="ECO:0000313" key="3">
    <source>
        <dbReference type="Proteomes" id="UP000529795"/>
    </source>
</evidence>
<dbReference type="Proteomes" id="UP000529795">
    <property type="component" value="Unassembled WGS sequence"/>
</dbReference>
<sequence>MARPPSIVTFERCYLATIIIGVVNSVLNWQRMQSMPQVQRAAEGIGSWYIMALSALTVIVPLALLYFAARRRSVVAKWIITIFFALALILILFALLLGRIAPGIGGVLSIAGFVLQAIAVYMLFRPDALIWFGEIQEPGQEPLS</sequence>
<protein>
    <submittedName>
        <fullName evidence="2">Putative membrane protein</fullName>
    </submittedName>
</protein>
<keyword evidence="1" id="KW-1133">Transmembrane helix</keyword>
<proteinExistence type="predicted"/>
<keyword evidence="1" id="KW-0812">Transmembrane</keyword>
<evidence type="ECO:0000313" key="2">
    <source>
        <dbReference type="EMBL" id="MBB4153332.1"/>
    </source>
</evidence>
<feature type="transmembrane region" description="Helical" evidence="1">
    <location>
        <begin position="49"/>
        <end position="68"/>
    </location>
</feature>
<keyword evidence="1" id="KW-0472">Membrane</keyword>
<name>A0A840F9N4_9SPHN</name>
<organism evidence="2 3">
    <name type="scientific">Sphingomonas jinjuensis</name>
    <dbReference type="NCBI Taxonomy" id="535907"/>
    <lineage>
        <taxon>Bacteria</taxon>
        <taxon>Pseudomonadati</taxon>
        <taxon>Pseudomonadota</taxon>
        <taxon>Alphaproteobacteria</taxon>
        <taxon>Sphingomonadales</taxon>
        <taxon>Sphingomonadaceae</taxon>
        <taxon>Sphingomonas</taxon>
    </lineage>
</organism>
<dbReference type="AlphaFoldDB" id="A0A840F9N4"/>
<gene>
    <name evidence="2" type="ORF">GGQ80_001234</name>
</gene>
<evidence type="ECO:0000256" key="1">
    <source>
        <dbReference type="SAM" id="Phobius"/>
    </source>
</evidence>
<feature type="transmembrane region" description="Helical" evidence="1">
    <location>
        <begin position="103"/>
        <end position="124"/>
    </location>
</feature>
<dbReference type="RefSeq" id="WP_183983028.1">
    <property type="nucleotide sequence ID" value="NZ_JACIEV010000003.1"/>
</dbReference>
<reference evidence="2 3" key="1">
    <citation type="submission" date="2020-08" db="EMBL/GenBank/DDBJ databases">
        <title>Genomic Encyclopedia of Type Strains, Phase IV (KMG-IV): sequencing the most valuable type-strain genomes for metagenomic binning, comparative biology and taxonomic classification.</title>
        <authorList>
            <person name="Goeker M."/>
        </authorList>
    </citation>
    <scope>NUCLEOTIDE SEQUENCE [LARGE SCALE GENOMIC DNA]</scope>
    <source>
        <strain evidence="2 3">YC6723</strain>
    </source>
</reference>
<dbReference type="EMBL" id="JACIEV010000003">
    <property type="protein sequence ID" value="MBB4153332.1"/>
    <property type="molecule type" value="Genomic_DNA"/>
</dbReference>
<feature type="transmembrane region" description="Helical" evidence="1">
    <location>
        <begin position="75"/>
        <end position="97"/>
    </location>
</feature>